<evidence type="ECO:0000313" key="9">
    <source>
        <dbReference type="EMBL" id="SER56692.1"/>
    </source>
</evidence>
<dbReference type="InterPro" id="IPR028362">
    <property type="entry name" value="AlgI"/>
</dbReference>
<dbReference type="Proteomes" id="UP000182584">
    <property type="component" value="Unassembled WGS sequence"/>
</dbReference>
<feature type="transmembrane region" description="Helical" evidence="8">
    <location>
        <begin position="317"/>
        <end position="334"/>
    </location>
</feature>
<keyword evidence="6 7" id="KW-0472">Membrane</keyword>
<dbReference type="InterPro" id="IPR024194">
    <property type="entry name" value="Ac/AlaTfrase_AlgI/DltB"/>
</dbReference>
<dbReference type="GO" id="GO:0016746">
    <property type="term" value="F:acyltransferase activity"/>
    <property type="evidence" value="ECO:0007669"/>
    <property type="project" value="UniProtKB-KW"/>
</dbReference>
<proteinExistence type="inferred from homology"/>
<dbReference type="GO" id="GO:0042121">
    <property type="term" value="P:alginic acid biosynthetic process"/>
    <property type="evidence" value="ECO:0007669"/>
    <property type="project" value="InterPro"/>
</dbReference>
<keyword evidence="7 9" id="KW-0808">Transferase</keyword>
<reference evidence="9 10" key="1">
    <citation type="submission" date="2016-10" db="EMBL/GenBank/DDBJ databases">
        <authorList>
            <person name="de Groot N.N."/>
        </authorList>
    </citation>
    <scope>NUCLEOTIDE SEQUENCE [LARGE SCALE GENOMIC DNA]</scope>
    <source>
        <strain evidence="9 10">AR40</strain>
    </source>
</reference>
<dbReference type="InterPro" id="IPR051085">
    <property type="entry name" value="MB_O-acyltransferase"/>
</dbReference>
<evidence type="ECO:0000256" key="8">
    <source>
        <dbReference type="SAM" id="Phobius"/>
    </source>
</evidence>
<dbReference type="EMBL" id="FOGJ01000007">
    <property type="protein sequence ID" value="SER56692.1"/>
    <property type="molecule type" value="Genomic_DNA"/>
</dbReference>
<evidence type="ECO:0000256" key="6">
    <source>
        <dbReference type="ARBA" id="ARBA00023136"/>
    </source>
</evidence>
<keyword evidence="7 9" id="KW-0012">Acyltransferase</keyword>
<feature type="transmembrane region" description="Helical" evidence="8">
    <location>
        <begin position="117"/>
        <end position="137"/>
    </location>
</feature>
<evidence type="ECO:0000256" key="3">
    <source>
        <dbReference type="ARBA" id="ARBA00022475"/>
    </source>
</evidence>
<comment type="similarity">
    <text evidence="2 7">Belongs to the membrane-bound acyltransferase family.</text>
</comment>
<dbReference type="PANTHER" id="PTHR13285:SF18">
    <property type="entry name" value="PROTEIN-CYSTEINE N-PALMITOYLTRANSFERASE RASP"/>
    <property type="match status" value="1"/>
</dbReference>
<dbReference type="InterPro" id="IPR004299">
    <property type="entry name" value="MBOAT_fam"/>
</dbReference>
<dbReference type="OrthoDB" id="9805788at2"/>
<protein>
    <submittedName>
        <fullName evidence="9">D-alanyl-lipoteichoic acid acyltransferase DltB, MBOAT superfamily</fullName>
    </submittedName>
</protein>
<keyword evidence="4 8" id="KW-0812">Transmembrane</keyword>
<feature type="transmembrane region" description="Helical" evidence="8">
    <location>
        <begin position="218"/>
        <end position="238"/>
    </location>
</feature>
<evidence type="ECO:0000256" key="4">
    <source>
        <dbReference type="ARBA" id="ARBA00022692"/>
    </source>
</evidence>
<feature type="transmembrane region" description="Helical" evidence="8">
    <location>
        <begin position="499"/>
        <end position="517"/>
    </location>
</feature>
<sequence length="533" mass="61503">MSLTSFDFLCFFALLLILYYIVPVFTKHKGQWVVLLIASLVFFYNNVRDDNNYYLVLYPLITSFVTWFLLFLLSKTDENDLKKRRLILSAELFVLLGILIALKYVKLITGGNVATPLGLSFYTFILLGYFIEVYNGIGVRQKSFLKTCLYGMYFPVMISGPIMKTRDSGKQFFEYHPFDYKNITFGLQRMLWGFFKELVISERLAVIVNAIYNNDTEYPGAFIILGTVCFAFQLYTNFSGCMDIVIGMSECFGIVLPENFATPFLAKSISEYWRRWHITLGVWMKDNVFYPLLRTKMISDLTKRLKKKLGKKKGKQYSTYVAMFILWFSVGMWHGGEPKYVIGSGVLHWGYIVFGEISLPFFTWLFAKKLHINMQSKFADCVRVIRTFILVCIGDLFFRADNVHHALRMIKESVTVFNPQIFVDGSLLNLGLDIYNWGVLIFSLMILIIVSSIQFKMEMLSASASSLKKVSAGQEQDVTKPSRFSGFKNVREYIASKGLIIRWIILLGLLFYCIFLAEYGPGYSAAEFIYKDF</sequence>
<evidence type="ECO:0000256" key="2">
    <source>
        <dbReference type="ARBA" id="ARBA00010323"/>
    </source>
</evidence>
<gene>
    <name evidence="9" type="ORF">SAMN04487884_10768</name>
</gene>
<evidence type="ECO:0000256" key="7">
    <source>
        <dbReference type="PIRNR" id="PIRNR016636"/>
    </source>
</evidence>
<feature type="transmembrane region" description="Helical" evidence="8">
    <location>
        <begin position="346"/>
        <end position="366"/>
    </location>
</feature>
<dbReference type="GO" id="GO:0005886">
    <property type="term" value="C:plasma membrane"/>
    <property type="evidence" value="ECO:0007669"/>
    <property type="project" value="UniProtKB-SubCell"/>
</dbReference>
<name>A0A1H9Q8G1_BUTFI</name>
<feature type="transmembrane region" description="Helical" evidence="8">
    <location>
        <begin position="378"/>
        <end position="398"/>
    </location>
</feature>
<evidence type="ECO:0000313" key="10">
    <source>
        <dbReference type="Proteomes" id="UP000182584"/>
    </source>
</evidence>
<feature type="transmembrane region" description="Helical" evidence="8">
    <location>
        <begin position="434"/>
        <end position="453"/>
    </location>
</feature>
<feature type="transmembrane region" description="Helical" evidence="8">
    <location>
        <begin position="86"/>
        <end position="105"/>
    </location>
</feature>
<keyword evidence="5 8" id="KW-1133">Transmembrane helix</keyword>
<evidence type="ECO:0000256" key="1">
    <source>
        <dbReference type="ARBA" id="ARBA00004651"/>
    </source>
</evidence>
<feature type="transmembrane region" description="Helical" evidence="8">
    <location>
        <begin position="53"/>
        <end position="74"/>
    </location>
</feature>
<evidence type="ECO:0000256" key="5">
    <source>
        <dbReference type="ARBA" id="ARBA00022989"/>
    </source>
</evidence>
<dbReference type="PANTHER" id="PTHR13285">
    <property type="entry name" value="ACYLTRANSFERASE"/>
    <property type="match status" value="1"/>
</dbReference>
<dbReference type="Pfam" id="PF03062">
    <property type="entry name" value="MBOAT"/>
    <property type="match status" value="1"/>
</dbReference>
<dbReference type="PIRSF" id="PIRSF500217">
    <property type="entry name" value="AlgI"/>
    <property type="match status" value="1"/>
</dbReference>
<dbReference type="AlphaFoldDB" id="A0A1H9Q8G1"/>
<dbReference type="PIRSF" id="PIRSF016636">
    <property type="entry name" value="AlgI_DltB"/>
    <property type="match status" value="1"/>
</dbReference>
<organism evidence="9 10">
    <name type="scientific">Butyrivibrio fibrisolvens</name>
    <dbReference type="NCBI Taxonomy" id="831"/>
    <lineage>
        <taxon>Bacteria</taxon>
        <taxon>Bacillati</taxon>
        <taxon>Bacillota</taxon>
        <taxon>Clostridia</taxon>
        <taxon>Lachnospirales</taxon>
        <taxon>Lachnospiraceae</taxon>
        <taxon>Butyrivibrio</taxon>
    </lineage>
</organism>
<keyword evidence="3 7" id="KW-1003">Cell membrane</keyword>
<feature type="transmembrane region" description="Helical" evidence="8">
    <location>
        <begin position="6"/>
        <end position="25"/>
    </location>
</feature>
<comment type="subcellular location">
    <subcellularLocation>
        <location evidence="1">Cell membrane</location>
        <topology evidence="1">Multi-pass membrane protein</topology>
    </subcellularLocation>
</comment>
<accession>A0A1H9Q8G1</accession>
<feature type="transmembrane region" description="Helical" evidence="8">
    <location>
        <begin position="32"/>
        <end position="47"/>
    </location>
</feature>